<name>A0A228IID4_9BURK</name>
<dbReference type="EMBL" id="NKFA01000008">
    <property type="protein sequence ID" value="OXI42180.1"/>
    <property type="molecule type" value="Genomic_DNA"/>
</dbReference>
<organism evidence="1 2">
    <name type="scientific">Burkholderia aenigmatica</name>
    <dbReference type="NCBI Taxonomy" id="2015348"/>
    <lineage>
        <taxon>Bacteria</taxon>
        <taxon>Pseudomonadati</taxon>
        <taxon>Pseudomonadota</taxon>
        <taxon>Betaproteobacteria</taxon>
        <taxon>Burkholderiales</taxon>
        <taxon>Burkholderiaceae</taxon>
        <taxon>Burkholderia</taxon>
        <taxon>Burkholderia cepacia complex</taxon>
    </lineage>
</organism>
<dbReference type="Proteomes" id="UP000214600">
    <property type="component" value="Unassembled WGS sequence"/>
</dbReference>
<dbReference type="OrthoDB" id="6611409at2"/>
<comment type="caution">
    <text evidence="1">The sequence shown here is derived from an EMBL/GenBank/DDBJ whole genome shotgun (WGS) entry which is preliminary data.</text>
</comment>
<evidence type="ECO:0000313" key="1">
    <source>
        <dbReference type="EMBL" id="OXI42180.1"/>
    </source>
</evidence>
<protein>
    <recommendedName>
        <fullName evidence="3">DUF2184 domain-containing protein</fullName>
    </recommendedName>
</protein>
<dbReference type="RefSeq" id="WP_089452205.1">
    <property type="nucleotide sequence ID" value="NZ_NKFA01000008.1"/>
</dbReference>
<proteinExistence type="predicted"/>
<gene>
    <name evidence="1" type="ORF">CFB84_23385</name>
</gene>
<accession>A0A228IID4</accession>
<dbReference type="AlphaFoldDB" id="A0A228IID4"/>
<evidence type="ECO:0008006" key="3">
    <source>
        <dbReference type="Google" id="ProtNLM"/>
    </source>
</evidence>
<evidence type="ECO:0000313" key="2">
    <source>
        <dbReference type="Proteomes" id="UP000214600"/>
    </source>
</evidence>
<reference evidence="1 2" key="2">
    <citation type="submission" date="2017-08" db="EMBL/GenBank/DDBJ databases">
        <title>WGS of novel Burkholderia cepaca complex species.</title>
        <authorList>
            <person name="Lipuma J."/>
            <person name="Spilker T."/>
        </authorList>
    </citation>
    <scope>NUCLEOTIDE SEQUENCE [LARGE SCALE GENOMIC DNA]</scope>
    <source>
        <strain evidence="1 2">AU17325</strain>
    </source>
</reference>
<sequence length="340" mass="36977">MAFQAFEKITPSFTEPRIILNYAQKSGAFNALSGRKPRMTTAQGDKKVYIHKLDMRSDARVNQSGAESLPTPEFQTTLISTPLYTIRNRAEWDMSDVQHAGNWNTALPEAYTKANRHGQFNVLRRLLLNGVRAGDGEGIINTPNATAVNFTADAQGNATLVTADPDHTFSFLQQLVVDLRSRIMSISQGNIRINFTAPQRVIGRLQQSIVEVTSYQRQGAGSASIAGALEETGAWNGTEWEFSVDDTLIGAGAGGADLCIVNAPELINPQFGSAINTNEFATLQPSLEDAALQYTDRAAPTEFPTPIPGMGAVDVLYHMEASAGWVVRPESLTLLSIKYN</sequence>
<reference evidence="2" key="1">
    <citation type="submission" date="2017-06" db="EMBL/GenBank/DDBJ databases">
        <authorList>
            <person name="LiPuma J."/>
            <person name="Spilker T."/>
        </authorList>
    </citation>
    <scope>NUCLEOTIDE SEQUENCE [LARGE SCALE GENOMIC DNA]</scope>
    <source>
        <strain evidence="2">AU17325</strain>
    </source>
</reference>